<evidence type="ECO:0000313" key="2">
    <source>
        <dbReference type="Proteomes" id="UP000183832"/>
    </source>
</evidence>
<protein>
    <submittedName>
        <fullName evidence="1">CLUMA_CG014216, isoform A</fullName>
    </submittedName>
</protein>
<name>A0A1J1INE4_9DIPT</name>
<accession>A0A1J1INE4</accession>
<evidence type="ECO:0000313" key="1">
    <source>
        <dbReference type="EMBL" id="CRL01076.1"/>
    </source>
</evidence>
<reference evidence="1 2" key="1">
    <citation type="submission" date="2015-04" db="EMBL/GenBank/DDBJ databases">
        <authorList>
            <person name="Syromyatnikov M.Y."/>
            <person name="Popov V.N."/>
        </authorList>
    </citation>
    <scope>NUCLEOTIDE SEQUENCE [LARGE SCALE GENOMIC DNA]</scope>
</reference>
<dbReference type="AlphaFoldDB" id="A0A1J1INE4"/>
<gene>
    <name evidence="1" type="ORF">CLUMA_CG014216</name>
</gene>
<keyword evidence="2" id="KW-1185">Reference proteome</keyword>
<dbReference type="Proteomes" id="UP000183832">
    <property type="component" value="Unassembled WGS sequence"/>
</dbReference>
<dbReference type="EMBL" id="CVRI01000055">
    <property type="protein sequence ID" value="CRL01076.1"/>
    <property type="molecule type" value="Genomic_DNA"/>
</dbReference>
<proteinExistence type="predicted"/>
<organism evidence="1 2">
    <name type="scientific">Clunio marinus</name>
    <dbReference type="NCBI Taxonomy" id="568069"/>
    <lineage>
        <taxon>Eukaryota</taxon>
        <taxon>Metazoa</taxon>
        <taxon>Ecdysozoa</taxon>
        <taxon>Arthropoda</taxon>
        <taxon>Hexapoda</taxon>
        <taxon>Insecta</taxon>
        <taxon>Pterygota</taxon>
        <taxon>Neoptera</taxon>
        <taxon>Endopterygota</taxon>
        <taxon>Diptera</taxon>
        <taxon>Nematocera</taxon>
        <taxon>Chironomoidea</taxon>
        <taxon>Chironomidae</taxon>
        <taxon>Clunio</taxon>
    </lineage>
</organism>
<sequence length="68" mass="7796">MKIVNSLNSTHHYSHVTAFSSPEYVIKQVAPNGIHMQIWVSRVLSMNGSFCCRIAYEILIQNFRNVIT</sequence>